<dbReference type="AlphaFoldDB" id="I1IV30"/>
<dbReference type="PANTHER" id="PTHR23155:SF1181">
    <property type="entry name" value="OS08G0170200 PROTEIN"/>
    <property type="match status" value="1"/>
</dbReference>
<dbReference type="OrthoDB" id="693948at2759"/>
<dbReference type="EMBL" id="CM000883">
    <property type="protein sequence ID" value="KQJ92578.1"/>
    <property type="molecule type" value="Genomic_DNA"/>
</dbReference>
<dbReference type="GO" id="GO:0042742">
    <property type="term" value="P:defense response to bacterium"/>
    <property type="evidence" value="ECO:0007669"/>
    <property type="project" value="UniProtKB-ARBA"/>
</dbReference>
<keyword evidence="4" id="KW-0547">Nucleotide-binding</keyword>
<feature type="domain" description="Disease resistance R13L4/SHOC-2-like LRR" evidence="10">
    <location>
        <begin position="553"/>
        <end position="909"/>
    </location>
</feature>
<evidence type="ECO:0000259" key="8">
    <source>
        <dbReference type="Pfam" id="PF18052"/>
    </source>
</evidence>
<protein>
    <recommendedName>
        <fullName evidence="14">AAA+ ATPase domain-containing protein</fullName>
    </recommendedName>
</protein>
<dbReference type="Gene3D" id="1.10.8.430">
    <property type="entry name" value="Helical domain of apoptotic protease-activating factors"/>
    <property type="match status" value="1"/>
</dbReference>
<proteinExistence type="inferred from homology"/>
<dbReference type="Gene3D" id="3.80.10.10">
    <property type="entry name" value="Ribonuclease Inhibitor"/>
    <property type="match status" value="1"/>
</dbReference>
<dbReference type="Pfam" id="PF18052">
    <property type="entry name" value="Rx_N"/>
    <property type="match status" value="1"/>
</dbReference>
<dbReference type="InterPro" id="IPR036388">
    <property type="entry name" value="WH-like_DNA-bd_sf"/>
</dbReference>
<dbReference type="EMBL" id="CM000883">
    <property type="protein sequence ID" value="KQJ92579.1"/>
    <property type="molecule type" value="Genomic_DNA"/>
</dbReference>
<dbReference type="InterPro" id="IPR027417">
    <property type="entry name" value="P-loop_NTPase"/>
</dbReference>
<dbReference type="Proteomes" id="UP000008810">
    <property type="component" value="Chromosome 4"/>
</dbReference>
<name>I1IV30_BRADI</name>
<dbReference type="InterPro" id="IPR041118">
    <property type="entry name" value="Rx_N"/>
</dbReference>
<keyword evidence="6" id="KW-0175">Coiled coil</keyword>
<keyword evidence="2" id="KW-0433">Leucine-rich repeat</keyword>
<dbReference type="EnsemblPlants" id="KQJ92579">
    <property type="protein sequence ID" value="KQJ92579"/>
    <property type="gene ID" value="BRADI_4g44575v3"/>
</dbReference>
<dbReference type="Pfam" id="PF23598">
    <property type="entry name" value="LRR_14"/>
    <property type="match status" value="1"/>
</dbReference>
<evidence type="ECO:0000259" key="10">
    <source>
        <dbReference type="Pfam" id="PF23598"/>
    </source>
</evidence>
<dbReference type="Gene3D" id="1.20.5.4130">
    <property type="match status" value="1"/>
</dbReference>
<feature type="domain" description="Disease resistance protein winged helix" evidence="9">
    <location>
        <begin position="432"/>
        <end position="503"/>
    </location>
</feature>
<evidence type="ECO:0000313" key="11">
    <source>
        <dbReference type="EMBL" id="KQJ92578.1"/>
    </source>
</evidence>
<dbReference type="InterPro" id="IPR002182">
    <property type="entry name" value="NB-ARC"/>
</dbReference>
<dbReference type="InterPro" id="IPR044974">
    <property type="entry name" value="Disease_R_plants"/>
</dbReference>
<keyword evidence="5" id="KW-0611">Plant defense</keyword>
<evidence type="ECO:0000313" key="13">
    <source>
        <dbReference type="Proteomes" id="UP000008810"/>
    </source>
</evidence>
<dbReference type="InterPro" id="IPR038005">
    <property type="entry name" value="RX-like_CC"/>
</dbReference>
<dbReference type="Gramene" id="KQJ92579">
    <property type="protein sequence ID" value="KQJ92579"/>
    <property type="gene ID" value="BRADI_4g44575v3"/>
</dbReference>
<evidence type="ECO:0000259" key="7">
    <source>
        <dbReference type="Pfam" id="PF00931"/>
    </source>
</evidence>
<dbReference type="HOGENOM" id="CLU_000837_25_0_1"/>
<dbReference type="RefSeq" id="XP_003577143.1">
    <property type="nucleotide sequence ID" value="XM_003577095.3"/>
</dbReference>
<comment type="similarity">
    <text evidence="1">Belongs to the disease resistance NB-LRR family.</text>
</comment>
<dbReference type="Pfam" id="PF00931">
    <property type="entry name" value="NB-ARC"/>
    <property type="match status" value="1"/>
</dbReference>
<dbReference type="FunFam" id="3.40.50.300:FF:001091">
    <property type="entry name" value="Probable disease resistance protein At1g61300"/>
    <property type="match status" value="1"/>
</dbReference>
<dbReference type="OMA" id="WEENEIV"/>
<dbReference type="GO" id="GO:0009626">
    <property type="term" value="P:plant-type hypersensitive response"/>
    <property type="evidence" value="ECO:0007669"/>
    <property type="project" value="UniProtKB-ARBA"/>
</dbReference>
<accession>I1IV30</accession>
<keyword evidence="13" id="KW-1185">Reference proteome</keyword>
<dbReference type="SUPFAM" id="SSF52540">
    <property type="entry name" value="P-loop containing nucleoside triphosphate hydrolases"/>
    <property type="match status" value="1"/>
</dbReference>
<dbReference type="Gene3D" id="1.10.10.10">
    <property type="entry name" value="Winged helix-like DNA-binding domain superfamily/Winged helix DNA-binding domain"/>
    <property type="match status" value="1"/>
</dbReference>
<dbReference type="GeneID" id="100842483"/>
<dbReference type="EnsemblPlants" id="KQJ92578">
    <property type="protein sequence ID" value="KQJ92578"/>
    <property type="gene ID" value="BRADI_4g44575v3"/>
</dbReference>
<dbReference type="SUPFAM" id="SSF52058">
    <property type="entry name" value="L domain-like"/>
    <property type="match status" value="1"/>
</dbReference>
<dbReference type="RefSeq" id="XP_024319230.1">
    <property type="nucleotide sequence ID" value="XM_024463462.1"/>
</dbReference>
<dbReference type="Gramene" id="KQJ92578">
    <property type="protein sequence ID" value="KQJ92578"/>
    <property type="gene ID" value="BRADI_4g44575v3"/>
</dbReference>
<dbReference type="InterPro" id="IPR055414">
    <property type="entry name" value="LRR_R13L4/SHOC2-like"/>
</dbReference>
<reference evidence="11" key="2">
    <citation type="submission" date="2017-06" db="EMBL/GenBank/DDBJ databases">
        <title>WGS assembly of Brachypodium distachyon.</title>
        <authorList>
            <consortium name="The International Brachypodium Initiative"/>
            <person name="Lucas S."/>
            <person name="Harmon-Smith M."/>
            <person name="Lail K."/>
            <person name="Tice H."/>
            <person name="Grimwood J."/>
            <person name="Bruce D."/>
            <person name="Barry K."/>
            <person name="Shu S."/>
            <person name="Lindquist E."/>
            <person name="Wang M."/>
            <person name="Pitluck S."/>
            <person name="Vogel J.P."/>
            <person name="Garvin D.F."/>
            <person name="Mockler T.C."/>
            <person name="Schmutz J."/>
            <person name="Rokhsar D."/>
            <person name="Bevan M.W."/>
        </authorList>
    </citation>
    <scope>NUCLEOTIDE SEQUENCE</scope>
    <source>
        <strain evidence="11">Bd21</strain>
    </source>
</reference>
<evidence type="ECO:0000256" key="6">
    <source>
        <dbReference type="ARBA" id="ARBA00023054"/>
    </source>
</evidence>
<evidence type="ECO:0000256" key="1">
    <source>
        <dbReference type="ARBA" id="ARBA00008894"/>
    </source>
</evidence>
<dbReference type="Gene3D" id="3.40.50.300">
    <property type="entry name" value="P-loop containing nucleotide triphosphate hydrolases"/>
    <property type="match status" value="1"/>
</dbReference>
<dbReference type="FunFam" id="1.10.10.10:FF:000322">
    <property type="entry name" value="Probable disease resistance protein At1g63360"/>
    <property type="match status" value="1"/>
</dbReference>
<dbReference type="PRINTS" id="PR00364">
    <property type="entry name" value="DISEASERSIST"/>
</dbReference>
<sequence>MELATGAMRSLLPKLVELVEGEYKLQTGVKKDVESLSRELESIEVALAKVAEVPLDKLDKQVRLWATNVKQLSYEMEDIVDSFMVRVEGSEPDADLKRSKRFRKKIANFFKKGKTRHQIADKIQDIKVRVKEVADLRDRYKVDDVHANQAATNTIDPRMINLFKDQKELVGIEEPRKDLIKRLMEGGDVVSNSKLQLKIVSIFGFGGLGKTTLAKAVYDKLQEEFICKAFISVGQKPNLKKAFMDILRQLDKNSYLNATMLDELQLIDELRELLENKRYLIVIDDIWDKSSWNIMKYALIDSNCGSRIITTTRIFEVAEEADDVYKQKPLSSATSKELFYTRLSIGKCKIISGQPIEISGKILQKCGGVPLAIITIASLLASKPWEDWSEVYDSIGFGDGANIHVDNTREILLYSYYDLPCYLRACLLHLSIYPEDHKIQKNTLIWKWVAEGFVHEKPGVGLFELGERYFNELINRSLIQPVEEPYKSIIYACCVHDLVLDMICYLSKEENFVTIHGSSNNEPQPSQSNVRRLAFQNIAMDEEPNSDNTQIHQVRSFNAIMCRVNGRSFLSSFQGLRILSMERCTFINDGCYHLENLGRLLQLRYLGLLGTPITELREEIGNLRFLQVLDLRRTRIKELPESVGQLRRLKCLRLPDDFTGALCWIGNLVLLEEIFLPYVSLEFVKELVKLTELREYGAWFGKSDDAIVDSIVFNNMMKSLEQLEMLQAIQVSCLVGWMHVGRTNCEGYVLSRHLRRLELRVAIEKLPAWLNSSSLPNLSHLTVGPNAVEAQDMEVLGRFPELIYLDLNTDPDVIIPDIMGGGAFPKLRYYFTIGSSRFLQGAMPSLECVQCYIRDERNGAKFERDIASIGNLPCLDRVQVYFFDCESGTREKGEAALRQAIEVHPNNITVKVDYW</sequence>
<dbReference type="GO" id="GO:0098542">
    <property type="term" value="P:defense response to other organism"/>
    <property type="evidence" value="ECO:0000318"/>
    <property type="project" value="GO_Central"/>
</dbReference>
<feature type="domain" description="Disease resistance N-terminal" evidence="8">
    <location>
        <begin position="7"/>
        <end position="98"/>
    </location>
</feature>
<evidence type="ECO:0000259" key="9">
    <source>
        <dbReference type="Pfam" id="PF23559"/>
    </source>
</evidence>
<dbReference type="GO" id="GO:0043531">
    <property type="term" value="F:ADP binding"/>
    <property type="evidence" value="ECO:0007669"/>
    <property type="project" value="InterPro"/>
</dbReference>
<dbReference type="InterPro" id="IPR032675">
    <property type="entry name" value="LRR_dom_sf"/>
</dbReference>
<dbReference type="InterPro" id="IPR042197">
    <property type="entry name" value="Apaf_helical"/>
</dbReference>
<evidence type="ECO:0008006" key="14">
    <source>
        <dbReference type="Google" id="ProtNLM"/>
    </source>
</evidence>
<evidence type="ECO:0000256" key="3">
    <source>
        <dbReference type="ARBA" id="ARBA00022737"/>
    </source>
</evidence>
<evidence type="ECO:0000256" key="4">
    <source>
        <dbReference type="ARBA" id="ARBA00022741"/>
    </source>
</evidence>
<dbReference type="eggNOG" id="KOG4658">
    <property type="taxonomic scope" value="Eukaryota"/>
</dbReference>
<dbReference type="CDD" id="cd14798">
    <property type="entry name" value="RX-CC_like"/>
    <property type="match status" value="1"/>
</dbReference>
<feature type="domain" description="NB-ARC" evidence="7">
    <location>
        <begin position="180"/>
        <end position="327"/>
    </location>
</feature>
<dbReference type="InterPro" id="IPR058922">
    <property type="entry name" value="WHD_DRP"/>
</dbReference>
<dbReference type="FunCoup" id="I1IV30">
    <property type="interactions" value="13"/>
</dbReference>
<dbReference type="PANTHER" id="PTHR23155">
    <property type="entry name" value="DISEASE RESISTANCE PROTEIN RP"/>
    <property type="match status" value="1"/>
</dbReference>
<dbReference type="KEGG" id="bdi:100842483"/>
<gene>
    <name evidence="12" type="primary">LOC100842483</name>
    <name evidence="11" type="ORF">BRADI_4g44575v3</name>
</gene>
<evidence type="ECO:0000256" key="5">
    <source>
        <dbReference type="ARBA" id="ARBA00022821"/>
    </source>
</evidence>
<dbReference type="GO" id="GO:0002758">
    <property type="term" value="P:innate immune response-activating signaling pathway"/>
    <property type="evidence" value="ECO:0007669"/>
    <property type="project" value="UniProtKB-ARBA"/>
</dbReference>
<evidence type="ECO:0000256" key="2">
    <source>
        <dbReference type="ARBA" id="ARBA00022614"/>
    </source>
</evidence>
<organism evidence="12">
    <name type="scientific">Brachypodium distachyon</name>
    <name type="common">Purple false brome</name>
    <name type="synonym">Trachynia distachya</name>
    <dbReference type="NCBI Taxonomy" id="15368"/>
    <lineage>
        <taxon>Eukaryota</taxon>
        <taxon>Viridiplantae</taxon>
        <taxon>Streptophyta</taxon>
        <taxon>Embryophyta</taxon>
        <taxon>Tracheophyta</taxon>
        <taxon>Spermatophyta</taxon>
        <taxon>Magnoliopsida</taxon>
        <taxon>Liliopsida</taxon>
        <taxon>Poales</taxon>
        <taxon>Poaceae</taxon>
        <taxon>BOP clade</taxon>
        <taxon>Pooideae</taxon>
        <taxon>Stipodae</taxon>
        <taxon>Brachypodieae</taxon>
        <taxon>Brachypodium</taxon>
    </lineage>
</organism>
<reference evidence="11 12" key="1">
    <citation type="journal article" date="2010" name="Nature">
        <title>Genome sequencing and analysis of the model grass Brachypodium distachyon.</title>
        <authorList>
            <consortium name="International Brachypodium Initiative"/>
        </authorList>
    </citation>
    <scope>NUCLEOTIDE SEQUENCE [LARGE SCALE GENOMIC DNA]</scope>
    <source>
        <strain evidence="11 12">Bd21</strain>
    </source>
</reference>
<reference evidence="12" key="3">
    <citation type="submission" date="2018-08" db="UniProtKB">
        <authorList>
            <consortium name="EnsemblPlants"/>
        </authorList>
    </citation>
    <scope>IDENTIFICATION</scope>
    <source>
        <strain evidence="12">cv. Bd21</strain>
    </source>
</reference>
<evidence type="ECO:0000313" key="12">
    <source>
        <dbReference type="EnsemblPlants" id="KQJ92578"/>
    </source>
</evidence>
<dbReference type="Pfam" id="PF23559">
    <property type="entry name" value="WHD_DRP"/>
    <property type="match status" value="1"/>
</dbReference>
<keyword evidence="3" id="KW-0677">Repeat</keyword>